<dbReference type="PANTHER" id="PTHR30349">
    <property type="entry name" value="PHAGE INTEGRASE-RELATED"/>
    <property type="match status" value="1"/>
</dbReference>
<dbReference type="Pfam" id="PF00589">
    <property type="entry name" value="Phage_integrase"/>
    <property type="match status" value="1"/>
</dbReference>
<dbReference type="Gene3D" id="1.10.150.130">
    <property type="match status" value="1"/>
</dbReference>
<keyword evidence="3 5" id="KW-0238">DNA-binding</keyword>
<evidence type="ECO:0000313" key="9">
    <source>
        <dbReference type="Proteomes" id="UP000293874"/>
    </source>
</evidence>
<keyword evidence="9" id="KW-1185">Reference proteome</keyword>
<dbReference type="Gene3D" id="1.10.443.10">
    <property type="entry name" value="Intergrase catalytic core"/>
    <property type="match status" value="1"/>
</dbReference>
<evidence type="ECO:0000259" key="6">
    <source>
        <dbReference type="PROSITE" id="PS51898"/>
    </source>
</evidence>
<dbReference type="PROSITE" id="PS51900">
    <property type="entry name" value="CB"/>
    <property type="match status" value="1"/>
</dbReference>
<dbReference type="InterPro" id="IPR044068">
    <property type="entry name" value="CB"/>
</dbReference>
<evidence type="ECO:0000256" key="4">
    <source>
        <dbReference type="ARBA" id="ARBA00023172"/>
    </source>
</evidence>
<keyword evidence="4" id="KW-0233">DNA recombination</keyword>
<accession>A0A4Q7N4F6</accession>
<dbReference type="AlphaFoldDB" id="A0A4Q7N4F6"/>
<evidence type="ECO:0000256" key="5">
    <source>
        <dbReference type="PROSITE-ProRule" id="PRU01248"/>
    </source>
</evidence>
<dbReference type="GO" id="GO:0015074">
    <property type="term" value="P:DNA integration"/>
    <property type="evidence" value="ECO:0007669"/>
    <property type="project" value="UniProtKB-KW"/>
</dbReference>
<dbReference type="OrthoDB" id="9801717at2"/>
<sequence>MKSLSLQSAHFLYLEKSYQEWLKTIGYADPTVNNWPAHVHELLHYLEGKGVQHITTVSHLQIQDFIFHIKYRKNHSRAGTLSSSSINTIINAINSFARYLNSTGRYVLDLTLERAENDQEIPVVLSVQEIKELYEATFYPSRENPIAMGQRDRAMIAIFYGCGLRKMEGTMLNLSDIDLQKSRVFVRKGKGNKQRYVPLAAKPAEDLRAYIQEGRDWFQYEHYAKRYTDKYASKKGASNSEALFIGKHGDRMSKFYQRLAILKERAGIEKQFGPHTLRHSIATHLAMSGMEIEEISKFLGHSSLDSTQLYVHLAHELKQEEDGRF</sequence>
<evidence type="ECO:0000256" key="2">
    <source>
        <dbReference type="ARBA" id="ARBA00022908"/>
    </source>
</evidence>
<dbReference type="PROSITE" id="PS51898">
    <property type="entry name" value="TYR_RECOMBINASE"/>
    <property type="match status" value="1"/>
</dbReference>
<dbReference type="InterPro" id="IPR050090">
    <property type="entry name" value="Tyrosine_recombinase_XerCD"/>
</dbReference>
<proteinExistence type="inferred from homology"/>
<dbReference type="InterPro" id="IPR010998">
    <property type="entry name" value="Integrase_recombinase_N"/>
</dbReference>
<dbReference type="GO" id="GO:0006310">
    <property type="term" value="P:DNA recombination"/>
    <property type="evidence" value="ECO:0007669"/>
    <property type="project" value="UniProtKB-KW"/>
</dbReference>
<protein>
    <submittedName>
        <fullName evidence="8">Integrase/recombinase XerC/integrase/recombinase XerD</fullName>
    </submittedName>
</protein>
<evidence type="ECO:0000256" key="1">
    <source>
        <dbReference type="ARBA" id="ARBA00008857"/>
    </source>
</evidence>
<organism evidence="8 9">
    <name type="scientific">Pseudobacter ginsenosidimutans</name>
    <dbReference type="NCBI Taxonomy" id="661488"/>
    <lineage>
        <taxon>Bacteria</taxon>
        <taxon>Pseudomonadati</taxon>
        <taxon>Bacteroidota</taxon>
        <taxon>Chitinophagia</taxon>
        <taxon>Chitinophagales</taxon>
        <taxon>Chitinophagaceae</taxon>
        <taxon>Pseudobacter</taxon>
    </lineage>
</organism>
<dbReference type="SUPFAM" id="SSF56349">
    <property type="entry name" value="DNA breaking-rejoining enzymes"/>
    <property type="match status" value="1"/>
</dbReference>
<dbReference type="EMBL" id="SGXA01000001">
    <property type="protein sequence ID" value="RZS75878.1"/>
    <property type="molecule type" value="Genomic_DNA"/>
</dbReference>
<dbReference type="RefSeq" id="WP_130540212.1">
    <property type="nucleotide sequence ID" value="NZ_CP042431.1"/>
</dbReference>
<gene>
    <name evidence="8" type="ORF">EV199_1753</name>
</gene>
<evidence type="ECO:0000259" key="7">
    <source>
        <dbReference type="PROSITE" id="PS51900"/>
    </source>
</evidence>
<dbReference type="Proteomes" id="UP000293874">
    <property type="component" value="Unassembled WGS sequence"/>
</dbReference>
<evidence type="ECO:0000313" key="8">
    <source>
        <dbReference type="EMBL" id="RZS75878.1"/>
    </source>
</evidence>
<comment type="caution">
    <text evidence="8">The sequence shown here is derived from an EMBL/GenBank/DDBJ whole genome shotgun (WGS) entry which is preliminary data.</text>
</comment>
<feature type="domain" description="Core-binding (CB)" evidence="7">
    <location>
        <begin position="12"/>
        <end position="101"/>
    </location>
</feature>
<feature type="domain" description="Tyr recombinase" evidence="6">
    <location>
        <begin position="120"/>
        <end position="323"/>
    </location>
</feature>
<reference evidence="8 9" key="1">
    <citation type="submission" date="2019-02" db="EMBL/GenBank/DDBJ databases">
        <title>Genomic Encyclopedia of Type Strains, Phase IV (KMG-IV): sequencing the most valuable type-strain genomes for metagenomic binning, comparative biology and taxonomic classification.</title>
        <authorList>
            <person name="Goeker M."/>
        </authorList>
    </citation>
    <scope>NUCLEOTIDE SEQUENCE [LARGE SCALE GENOMIC DNA]</scope>
    <source>
        <strain evidence="8 9">DSM 18116</strain>
    </source>
</reference>
<evidence type="ECO:0000256" key="3">
    <source>
        <dbReference type="ARBA" id="ARBA00023125"/>
    </source>
</evidence>
<dbReference type="InterPro" id="IPR013762">
    <property type="entry name" value="Integrase-like_cat_sf"/>
</dbReference>
<dbReference type="InterPro" id="IPR011010">
    <property type="entry name" value="DNA_brk_join_enz"/>
</dbReference>
<dbReference type="InterPro" id="IPR002104">
    <property type="entry name" value="Integrase_catalytic"/>
</dbReference>
<dbReference type="PANTHER" id="PTHR30349:SF41">
    <property type="entry name" value="INTEGRASE_RECOMBINASE PROTEIN MJ0367-RELATED"/>
    <property type="match status" value="1"/>
</dbReference>
<dbReference type="GO" id="GO:0003677">
    <property type="term" value="F:DNA binding"/>
    <property type="evidence" value="ECO:0007669"/>
    <property type="project" value="UniProtKB-UniRule"/>
</dbReference>
<comment type="similarity">
    <text evidence="1">Belongs to the 'phage' integrase family.</text>
</comment>
<keyword evidence="2" id="KW-0229">DNA integration</keyword>
<name>A0A4Q7N4F6_9BACT</name>